<feature type="transmembrane region" description="Helical" evidence="1">
    <location>
        <begin position="258"/>
        <end position="274"/>
    </location>
</feature>
<keyword evidence="1" id="KW-0812">Transmembrane</keyword>
<evidence type="ECO:0000313" key="2">
    <source>
        <dbReference type="EMBL" id="MBU3066039.1"/>
    </source>
</evidence>
<feature type="transmembrane region" description="Helical" evidence="1">
    <location>
        <begin position="198"/>
        <end position="218"/>
    </location>
</feature>
<feature type="transmembrane region" description="Helical" evidence="1">
    <location>
        <begin position="7"/>
        <end position="28"/>
    </location>
</feature>
<feature type="transmembrane region" description="Helical" evidence="1">
    <location>
        <begin position="104"/>
        <end position="124"/>
    </location>
</feature>
<keyword evidence="1" id="KW-0472">Membrane</keyword>
<feature type="transmembrane region" description="Helical" evidence="1">
    <location>
        <begin position="352"/>
        <end position="369"/>
    </location>
</feature>
<feature type="transmembrane region" description="Helical" evidence="1">
    <location>
        <begin position="48"/>
        <end position="66"/>
    </location>
</feature>
<dbReference type="RefSeq" id="WP_215922127.1">
    <property type="nucleotide sequence ID" value="NZ_JAHKNI010000013.1"/>
</dbReference>
<feature type="transmembrane region" description="Helical" evidence="1">
    <location>
        <begin position="170"/>
        <end position="186"/>
    </location>
</feature>
<feature type="transmembrane region" description="Helical" evidence="1">
    <location>
        <begin position="400"/>
        <end position="419"/>
    </location>
</feature>
<evidence type="ECO:0000256" key="1">
    <source>
        <dbReference type="SAM" id="Phobius"/>
    </source>
</evidence>
<keyword evidence="3" id="KW-1185">Reference proteome</keyword>
<gene>
    <name evidence="2" type="ORF">KO481_31550</name>
</gene>
<feature type="transmembrane region" description="Helical" evidence="1">
    <location>
        <begin position="327"/>
        <end position="345"/>
    </location>
</feature>
<dbReference type="Proteomes" id="UP000733379">
    <property type="component" value="Unassembled WGS sequence"/>
</dbReference>
<dbReference type="EMBL" id="JAHKNI010000013">
    <property type="protein sequence ID" value="MBU3066039.1"/>
    <property type="molecule type" value="Genomic_DNA"/>
</dbReference>
<sequence length="444" mass="46052">MRTSHAVVEMVTAFVCTLVAGMSLLLPIDFAWSTESSALQLDMLAFSVPRAIAVGAVVALLVAVFATTMNHAMAAWGSALFGIVIMFINHLAGHNASPIAPLSTLNFVDSIAGGILLGGIAAAVLRGRLQVFGWTLGALASVVIAAAMPVSYTQGRLDLTSHWPAVDSPPLWLIEITLVLVAFGTISNRRRTEIERRAIELPMAPILAGLLYIAVTLFGSEWLARHAADVVDITVAVAATVIAAVIAAMLLPRRDGTLVLLAVALSSVGSAVIPAQVADWAAPLLVVAVAVGIVVGFRRAAPMVALAMLAGLALFGALTGNDGRLHAAVLAVVLAVAAGYCFGCAAPRYNPTRVLGVAIVLGASGVLAVRDHLSHGAFSTATLQGGQWSIVPVPMVHAAISYWMALAITIGCAAGLLLLRRWRAPTVVRAPQPMTDLPETSEDS</sequence>
<feature type="transmembrane region" description="Helical" evidence="1">
    <location>
        <begin position="230"/>
        <end position="251"/>
    </location>
</feature>
<evidence type="ECO:0000313" key="3">
    <source>
        <dbReference type="Proteomes" id="UP000733379"/>
    </source>
</evidence>
<reference evidence="2 3" key="1">
    <citation type="submission" date="2021-06" db="EMBL/GenBank/DDBJ databases">
        <title>Actinomycetes sequencing.</title>
        <authorList>
            <person name="Shan Q."/>
        </authorList>
    </citation>
    <scope>NUCLEOTIDE SEQUENCE [LARGE SCALE GENOMIC DNA]</scope>
    <source>
        <strain evidence="2 3">NEAU-G5</strain>
    </source>
</reference>
<name>A0ABS6B712_9NOCA</name>
<feature type="transmembrane region" description="Helical" evidence="1">
    <location>
        <begin position="73"/>
        <end position="92"/>
    </location>
</feature>
<comment type="caution">
    <text evidence="2">The sequence shown here is derived from an EMBL/GenBank/DDBJ whole genome shotgun (WGS) entry which is preliminary data.</text>
</comment>
<feature type="transmembrane region" description="Helical" evidence="1">
    <location>
        <begin position="280"/>
        <end position="297"/>
    </location>
</feature>
<feature type="transmembrane region" description="Helical" evidence="1">
    <location>
        <begin position="304"/>
        <end position="321"/>
    </location>
</feature>
<feature type="transmembrane region" description="Helical" evidence="1">
    <location>
        <begin position="131"/>
        <end position="150"/>
    </location>
</feature>
<accession>A0ABS6B712</accession>
<protein>
    <submittedName>
        <fullName evidence="2">Uncharacterized protein</fullName>
    </submittedName>
</protein>
<keyword evidence="1" id="KW-1133">Transmembrane helix</keyword>
<organism evidence="2 3">
    <name type="scientific">Nocardia albiluteola</name>
    <dbReference type="NCBI Taxonomy" id="2842303"/>
    <lineage>
        <taxon>Bacteria</taxon>
        <taxon>Bacillati</taxon>
        <taxon>Actinomycetota</taxon>
        <taxon>Actinomycetes</taxon>
        <taxon>Mycobacteriales</taxon>
        <taxon>Nocardiaceae</taxon>
        <taxon>Nocardia</taxon>
    </lineage>
</organism>
<proteinExistence type="predicted"/>